<evidence type="ECO:0008006" key="3">
    <source>
        <dbReference type="Google" id="ProtNLM"/>
    </source>
</evidence>
<keyword evidence="2" id="KW-1185">Reference proteome</keyword>
<protein>
    <recommendedName>
        <fullName evidence="3">Transposase</fullName>
    </recommendedName>
</protein>
<gene>
    <name evidence="1" type="ORF">ACIPEN_22090</name>
</gene>
<accession>A0ABW8F5G1</accession>
<reference evidence="1 2" key="1">
    <citation type="submission" date="2024-10" db="EMBL/GenBank/DDBJ databases">
        <title>The Natural Products Discovery Center: Release of the First 8490 Sequenced Strains for Exploring Actinobacteria Biosynthetic Diversity.</title>
        <authorList>
            <person name="Kalkreuter E."/>
            <person name="Kautsar S.A."/>
            <person name="Yang D."/>
            <person name="Bader C.D."/>
            <person name="Teijaro C.N."/>
            <person name="Fluegel L."/>
            <person name="Davis C.M."/>
            <person name="Simpson J.R."/>
            <person name="Lauterbach L."/>
            <person name="Steele A.D."/>
            <person name="Gui C."/>
            <person name="Meng S."/>
            <person name="Li G."/>
            <person name="Viehrig K."/>
            <person name="Ye F."/>
            <person name="Su P."/>
            <person name="Kiefer A.F."/>
            <person name="Nichols A."/>
            <person name="Cepeda A.J."/>
            <person name="Yan W."/>
            <person name="Fan B."/>
            <person name="Jiang Y."/>
            <person name="Adhikari A."/>
            <person name="Zheng C.-J."/>
            <person name="Schuster L."/>
            <person name="Cowan T.M."/>
            <person name="Smanski M.J."/>
            <person name="Chevrette M.G."/>
            <person name="De Carvalho L.P.S."/>
            <person name="Shen B."/>
        </authorList>
    </citation>
    <scope>NUCLEOTIDE SEQUENCE [LARGE SCALE GENOMIC DNA]</scope>
    <source>
        <strain evidence="1 2">NPDC087045</strain>
    </source>
</reference>
<evidence type="ECO:0000313" key="2">
    <source>
        <dbReference type="Proteomes" id="UP001617427"/>
    </source>
</evidence>
<evidence type="ECO:0000313" key="1">
    <source>
        <dbReference type="EMBL" id="MFJ3048534.1"/>
    </source>
</evidence>
<dbReference type="EMBL" id="JBIUZV010000023">
    <property type="protein sequence ID" value="MFJ3048534.1"/>
    <property type="molecule type" value="Genomic_DNA"/>
</dbReference>
<dbReference type="Proteomes" id="UP001617427">
    <property type="component" value="Unassembled WGS sequence"/>
</dbReference>
<name>A0ABW8F5G1_9BURK</name>
<proteinExistence type="predicted"/>
<dbReference type="RefSeq" id="WP_402703622.1">
    <property type="nucleotide sequence ID" value="NZ_JBIUZV010000023.1"/>
</dbReference>
<organism evidence="1 2">
    <name type="scientific">Herbaspirillum chlorophenolicum</name>
    <dbReference type="NCBI Taxonomy" id="211589"/>
    <lineage>
        <taxon>Bacteria</taxon>
        <taxon>Pseudomonadati</taxon>
        <taxon>Pseudomonadota</taxon>
        <taxon>Betaproteobacteria</taxon>
        <taxon>Burkholderiales</taxon>
        <taxon>Oxalobacteraceae</taxon>
        <taxon>Herbaspirillum</taxon>
    </lineage>
</organism>
<comment type="caution">
    <text evidence="1">The sequence shown here is derived from an EMBL/GenBank/DDBJ whole genome shotgun (WGS) entry which is preliminary data.</text>
</comment>
<sequence>MNNSFHHSLLMQCIANEQKSDGEELLYLRDKVKRLECEVEYLRHQNLMLSVTSLKPFHN</sequence>